<accession>A0ABW5IZS3</accession>
<protein>
    <recommendedName>
        <fullName evidence="3">Transferrin-binding protein B C-lobe/N-lobe beta barrel domain-containing protein</fullName>
    </recommendedName>
</protein>
<keyword evidence="2" id="KW-1185">Reference proteome</keyword>
<gene>
    <name evidence="1" type="ORF">ACFSTG_10525</name>
</gene>
<evidence type="ECO:0000313" key="2">
    <source>
        <dbReference type="Proteomes" id="UP001597468"/>
    </source>
</evidence>
<evidence type="ECO:0008006" key="3">
    <source>
        <dbReference type="Google" id="ProtNLM"/>
    </source>
</evidence>
<evidence type="ECO:0000313" key="1">
    <source>
        <dbReference type="EMBL" id="MFD2518329.1"/>
    </source>
</evidence>
<comment type="caution">
    <text evidence="1">The sequence shown here is derived from an EMBL/GenBank/DDBJ whole genome shotgun (WGS) entry which is preliminary data.</text>
</comment>
<dbReference type="EMBL" id="JBHULT010000009">
    <property type="protein sequence ID" value="MFD2518329.1"/>
    <property type="molecule type" value="Genomic_DNA"/>
</dbReference>
<proteinExistence type="predicted"/>
<dbReference type="Proteomes" id="UP001597468">
    <property type="component" value="Unassembled WGS sequence"/>
</dbReference>
<reference evidence="2" key="1">
    <citation type="journal article" date="2019" name="Int. J. Syst. Evol. Microbiol.">
        <title>The Global Catalogue of Microorganisms (GCM) 10K type strain sequencing project: providing services to taxonomists for standard genome sequencing and annotation.</title>
        <authorList>
            <consortium name="The Broad Institute Genomics Platform"/>
            <consortium name="The Broad Institute Genome Sequencing Center for Infectious Disease"/>
            <person name="Wu L."/>
            <person name="Ma J."/>
        </authorList>
    </citation>
    <scope>NUCLEOTIDE SEQUENCE [LARGE SCALE GENOMIC DNA]</scope>
    <source>
        <strain evidence="2">KCTC 42585</strain>
    </source>
</reference>
<dbReference type="RefSeq" id="WP_380752239.1">
    <property type="nucleotide sequence ID" value="NZ_JBHULT010000009.1"/>
</dbReference>
<name>A0ABW5IZS3_9FLAO</name>
<sequence>MKKLLLLGMLFFFLTGCEKEELTPDTEAGISELDFRTSANKEKMVPLKGEIIEIPDLFYGYLDCGIPAIQEPKHYDDIGGNLTHLGNVAGGYGDLDNCRIEVREGEMYVVADGSGEIMSASGDVLRYDGEMWISFSDPALNGSLFAITGGTGRWENARGHFAGFFESLEDGTLFFGIDGFVTPPGKNK</sequence>
<organism evidence="1 2">
    <name type="scientific">Salinimicrobium flavum</name>
    <dbReference type="NCBI Taxonomy" id="1737065"/>
    <lineage>
        <taxon>Bacteria</taxon>
        <taxon>Pseudomonadati</taxon>
        <taxon>Bacteroidota</taxon>
        <taxon>Flavobacteriia</taxon>
        <taxon>Flavobacteriales</taxon>
        <taxon>Flavobacteriaceae</taxon>
        <taxon>Salinimicrobium</taxon>
    </lineage>
</organism>
<dbReference type="PROSITE" id="PS51257">
    <property type="entry name" value="PROKAR_LIPOPROTEIN"/>
    <property type="match status" value="1"/>
</dbReference>